<dbReference type="Gene3D" id="1.20.1260.10">
    <property type="match status" value="1"/>
</dbReference>
<dbReference type="PATRIC" id="fig|188932.3.peg.2265"/>
<name>A0A127VCH4_9SPHI</name>
<evidence type="ECO:0000313" key="2">
    <source>
        <dbReference type="EMBL" id="AMP99063.1"/>
    </source>
</evidence>
<evidence type="ECO:0000313" key="3">
    <source>
        <dbReference type="Proteomes" id="UP000071561"/>
    </source>
</evidence>
<dbReference type="NCBIfam" id="TIGR02284">
    <property type="entry name" value="PA2169 family four-helix-bundle protein"/>
    <property type="match status" value="1"/>
</dbReference>
<accession>A0A127VCH4</accession>
<dbReference type="InterPro" id="IPR011971">
    <property type="entry name" value="CHP02284"/>
</dbReference>
<keyword evidence="3" id="KW-1185">Reference proteome</keyword>
<reference evidence="2 3" key="1">
    <citation type="submission" date="2016-03" db="EMBL/GenBank/DDBJ databases">
        <title>Complete genome sequence of Pedobacter cryoconitis PAMC 27485.</title>
        <authorList>
            <person name="Lee J."/>
            <person name="Kim O.-S."/>
        </authorList>
    </citation>
    <scope>NUCLEOTIDE SEQUENCE [LARGE SCALE GENOMIC DNA]</scope>
    <source>
        <strain evidence="2 3">PAMC 27485</strain>
    </source>
</reference>
<dbReference type="EMBL" id="CP014504">
    <property type="protein sequence ID" value="AMP99063.1"/>
    <property type="molecule type" value="Genomic_DNA"/>
</dbReference>
<dbReference type="InterPro" id="IPR012347">
    <property type="entry name" value="Ferritin-like"/>
</dbReference>
<evidence type="ECO:0000259" key="1">
    <source>
        <dbReference type="Pfam" id="PF09537"/>
    </source>
</evidence>
<dbReference type="KEGG" id="pcm:AY601_2162"/>
<organism evidence="2 3">
    <name type="scientific">Pedobacter cryoconitis</name>
    <dbReference type="NCBI Taxonomy" id="188932"/>
    <lineage>
        <taxon>Bacteria</taxon>
        <taxon>Pseudomonadati</taxon>
        <taxon>Bacteroidota</taxon>
        <taxon>Sphingobacteriia</taxon>
        <taxon>Sphingobacteriales</taxon>
        <taxon>Sphingobacteriaceae</taxon>
        <taxon>Pedobacter</taxon>
    </lineage>
</organism>
<dbReference type="AlphaFoldDB" id="A0A127VCH4"/>
<dbReference type="Proteomes" id="UP000071561">
    <property type="component" value="Chromosome"/>
</dbReference>
<dbReference type="InterPro" id="IPR019052">
    <property type="entry name" value="DUF2383"/>
</dbReference>
<proteinExistence type="predicted"/>
<gene>
    <name evidence="2" type="ORF">AY601_2162</name>
</gene>
<sequence>MQAFLGYSIYKKITMENNKEIISDLKGLIHIINDGKEGYLSASEATDNLELKAVFLKYAAERKVYEVALKAHIAKHGGESDNDDGGILGAIHRTWIDIKETLTGKSETALLGAVVTGENAALAKYDQAIHDHKLHSDHLNMLTEQRNGIADALKEIEVLGQKYK</sequence>
<dbReference type="Pfam" id="PF09537">
    <property type="entry name" value="DUF2383"/>
    <property type="match status" value="1"/>
</dbReference>
<feature type="domain" description="DUF2383" evidence="1">
    <location>
        <begin position="21"/>
        <end position="130"/>
    </location>
</feature>
<protein>
    <recommendedName>
        <fullName evidence="1">DUF2383 domain-containing protein</fullName>
    </recommendedName>
</protein>